<evidence type="ECO:0000313" key="4">
    <source>
        <dbReference type="EMBL" id="MFC4505358.1"/>
    </source>
</evidence>
<feature type="domain" description="Histidine-specific methyltransferase SAM-dependent" evidence="3">
    <location>
        <begin position="26"/>
        <end position="327"/>
    </location>
</feature>
<dbReference type="PANTHER" id="PTHR43397">
    <property type="entry name" value="ERGOTHIONEINE BIOSYNTHESIS PROTEIN 1"/>
    <property type="match status" value="1"/>
</dbReference>
<dbReference type="RefSeq" id="WP_381182712.1">
    <property type="nucleotide sequence ID" value="NZ_JBHSFK010000033.1"/>
</dbReference>
<evidence type="ECO:0000256" key="2">
    <source>
        <dbReference type="ARBA" id="ARBA00022679"/>
    </source>
</evidence>
<dbReference type="InterPro" id="IPR029063">
    <property type="entry name" value="SAM-dependent_MTases_sf"/>
</dbReference>
<evidence type="ECO:0000313" key="5">
    <source>
        <dbReference type="Proteomes" id="UP001595839"/>
    </source>
</evidence>
<sequence>MSPSQFSPSYGYTDTLDAEHYATALRADIRKGLTSTPKSTSPTWFYDARGSELFEEITQLKEYPLWRAELGLFQRHARDIASRTGARSLVELGSGSSTKTQLILEALGPAGLHYIPVDVSADALHQAAAQLVQDYPELRLHALRADFTAPLALPGLPDRDPRLIAFIGSTLGNFRGPTRVPFLRALHGIMRPEDFLLLGADLVKDTDEMIAAYDDVEGVTAAFNKNLLHVLNRELDADFEPDAFEHRAVWNEAEQHIEMRLRSLTEQRVTIGDLDLKVHFEPGEEWITERSAKFTPDGLKAELTAAGLSADRVWADTDAGFVVVLATAG</sequence>
<dbReference type="Gene3D" id="3.40.50.150">
    <property type="entry name" value="Vaccinia Virus protein VP39"/>
    <property type="match status" value="1"/>
</dbReference>
<dbReference type="InterPro" id="IPR019257">
    <property type="entry name" value="MeTrfase_dom"/>
</dbReference>
<keyword evidence="1 4" id="KW-0489">Methyltransferase</keyword>
<comment type="caution">
    <text evidence="4">The sequence shown here is derived from an EMBL/GenBank/DDBJ whole genome shotgun (WGS) entry which is preliminary data.</text>
</comment>
<reference evidence="5" key="1">
    <citation type="journal article" date="2019" name="Int. J. Syst. Evol. Microbiol.">
        <title>The Global Catalogue of Microorganisms (GCM) 10K type strain sequencing project: providing services to taxonomists for standard genome sequencing and annotation.</title>
        <authorList>
            <consortium name="The Broad Institute Genomics Platform"/>
            <consortium name="The Broad Institute Genome Sequencing Center for Infectious Disease"/>
            <person name="Wu L."/>
            <person name="Ma J."/>
        </authorList>
    </citation>
    <scope>NUCLEOTIDE SEQUENCE [LARGE SCALE GENOMIC DNA]</scope>
    <source>
        <strain evidence="5">CGMCC 4.7177</strain>
    </source>
</reference>
<dbReference type="EMBL" id="JBHSFK010000033">
    <property type="protein sequence ID" value="MFC4505358.1"/>
    <property type="molecule type" value="Genomic_DNA"/>
</dbReference>
<dbReference type="GO" id="GO:0032259">
    <property type="term" value="P:methylation"/>
    <property type="evidence" value="ECO:0007669"/>
    <property type="project" value="UniProtKB-KW"/>
</dbReference>
<proteinExistence type="predicted"/>
<dbReference type="Proteomes" id="UP001595839">
    <property type="component" value="Unassembled WGS sequence"/>
</dbReference>
<dbReference type="InterPro" id="IPR035094">
    <property type="entry name" value="EgtD"/>
</dbReference>
<accession>A0ABV9AZH8</accession>
<name>A0ABV9AZH8_9ACTN</name>
<dbReference type="Pfam" id="PF10017">
    <property type="entry name" value="Methyltransf_33"/>
    <property type="match status" value="1"/>
</dbReference>
<evidence type="ECO:0000256" key="1">
    <source>
        <dbReference type="ARBA" id="ARBA00022603"/>
    </source>
</evidence>
<dbReference type="InterPro" id="IPR051128">
    <property type="entry name" value="EgtD_Methyltrsf_superfamily"/>
</dbReference>
<evidence type="ECO:0000259" key="3">
    <source>
        <dbReference type="Pfam" id="PF10017"/>
    </source>
</evidence>
<gene>
    <name evidence="4" type="primary">egtD</name>
    <name evidence="4" type="ORF">ACFPIH_38835</name>
</gene>
<organism evidence="4 5">
    <name type="scientific">Streptomyces vulcanius</name>
    <dbReference type="NCBI Taxonomy" id="1441876"/>
    <lineage>
        <taxon>Bacteria</taxon>
        <taxon>Bacillati</taxon>
        <taxon>Actinomycetota</taxon>
        <taxon>Actinomycetes</taxon>
        <taxon>Kitasatosporales</taxon>
        <taxon>Streptomycetaceae</taxon>
        <taxon>Streptomyces</taxon>
    </lineage>
</organism>
<dbReference type="GO" id="GO:0052706">
    <property type="term" value="F:L-histidine N(alpha)-methyltransferase activity"/>
    <property type="evidence" value="ECO:0007669"/>
    <property type="project" value="UniProtKB-EC"/>
</dbReference>
<dbReference type="EC" id="2.1.1.44" evidence="4"/>
<keyword evidence="2 4" id="KW-0808">Transferase</keyword>
<dbReference type="PANTHER" id="PTHR43397:SF1">
    <property type="entry name" value="ERGOTHIONEINE BIOSYNTHESIS PROTEIN 1"/>
    <property type="match status" value="1"/>
</dbReference>
<protein>
    <submittedName>
        <fullName evidence="4">L-histidine N(Alpha)-methyltransferase</fullName>
        <ecNumber evidence="4">2.1.1.44</ecNumber>
    </submittedName>
</protein>
<dbReference type="InterPro" id="IPR017804">
    <property type="entry name" value="MeTrfase_EgtD-like"/>
</dbReference>
<dbReference type="NCBIfam" id="TIGR03438">
    <property type="entry name" value="egtD_ergothio"/>
    <property type="match status" value="1"/>
</dbReference>
<keyword evidence="5" id="KW-1185">Reference proteome</keyword>
<dbReference type="PIRSF" id="PIRSF018005">
    <property type="entry name" value="UCP018005"/>
    <property type="match status" value="1"/>
</dbReference>
<dbReference type="SUPFAM" id="SSF53335">
    <property type="entry name" value="S-adenosyl-L-methionine-dependent methyltransferases"/>
    <property type="match status" value="1"/>
</dbReference>